<organism evidence="8 9">
    <name type="scientific">Cyclotella cryptica</name>
    <dbReference type="NCBI Taxonomy" id="29204"/>
    <lineage>
        <taxon>Eukaryota</taxon>
        <taxon>Sar</taxon>
        <taxon>Stramenopiles</taxon>
        <taxon>Ochrophyta</taxon>
        <taxon>Bacillariophyta</taxon>
        <taxon>Coscinodiscophyceae</taxon>
        <taxon>Thalassiosirophycidae</taxon>
        <taxon>Stephanodiscales</taxon>
        <taxon>Stephanodiscaceae</taxon>
        <taxon>Cyclotella</taxon>
    </lineage>
</organism>
<reference evidence="8 9" key="1">
    <citation type="journal article" date="2020" name="G3 (Bethesda)">
        <title>Improved Reference Genome for Cyclotella cryptica CCMP332, a Model for Cell Wall Morphogenesis, Salinity Adaptation, and Lipid Production in Diatoms (Bacillariophyta).</title>
        <authorList>
            <person name="Roberts W.R."/>
            <person name="Downey K.M."/>
            <person name="Ruck E.C."/>
            <person name="Traller J.C."/>
            <person name="Alverson A.J."/>
        </authorList>
    </citation>
    <scope>NUCLEOTIDE SEQUENCE [LARGE SCALE GENOMIC DNA]</scope>
    <source>
        <strain evidence="8 9">CCMP332</strain>
    </source>
</reference>
<evidence type="ECO:0000256" key="4">
    <source>
        <dbReference type="SAM" id="Coils"/>
    </source>
</evidence>
<feature type="domain" description="Kinesin motor" evidence="7">
    <location>
        <begin position="872"/>
        <end position="1211"/>
    </location>
</feature>
<dbReference type="PANTHER" id="PTHR47968:SF67">
    <property type="entry name" value="KINESIN MOTOR DOMAIN-CONTAINING PROTEIN"/>
    <property type="match status" value="1"/>
</dbReference>
<feature type="region of interest" description="Disordered" evidence="5">
    <location>
        <begin position="252"/>
        <end position="280"/>
    </location>
</feature>
<feature type="transmembrane region" description="Helical" evidence="6">
    <location>
        <begin position="445"/>
        <end position="467"/>
    </location>
</feature>
<dbReference type="SMART" id="SM00129">
    <property type="entry name" value="KISc"/>
    <property type="match status" value="1"/>
</dbReference>
<accession>A0ABD3PME3</accession>
<dbReference type="InterPro" id="IPR056524">
    <property type="entry name" value="KIF6/9_C"/>
</dbReference>
<feature type="compositionally biased region" description="Polar residues" evidence="5">
    <location>
        <begin position="1559"/>
        <end position="1575"/>
    </location>
</feature>
<dbReference type="Pfam" id="PF00225">
    <property type="entry name" value="Kinesin"/>
    <property type="match status" value="1"/>
</dbReference>
<dbReference type="PROSITE" id="PS00411">
    <property type="entry name" value="KINESIN_MOTOR_1"/>
    <property type="match status" value="1"/>
</dbReference>
<dbReference type="GO" id="GO:0005524">
    <property type="term" value="F:ATP binding"/>
    <property type="evidence" value="ECO:0007669"/>
    <property type="project" value="UniProtKB-UniRule"/>
</dbReference>
<feature type="coiled-coil region" evidence="4">
    <location>
        <begin position="1403"/>
        <end position="1447"/>
    </location>
</feature>
<keyword evidence="6" id="KW-1133">Transmembrane helix</keyword>
<feature type="compositionally biased region" description="Basic and acidic residues" evidence="5">
    <location>
        <begin position="103"/>
        <end position="128"/>
    </location>
</feature>
<evidence type="ECO:0000259" key="7">
    <source>
        <dbReference type="PROSITE" id="PS50067"/>
    </source>
</evidence>
<keyword evidence="1 3" id="KW-0547">Nucleotide-binding</keyword>
<dbReference type="EMBL" id="JABMIG020000144">
    <property type="protein sequence ID" value="KAL3789219.1"/>
    <property type="molecule type" value="Genomic_DNA"/>
</dbReference>
<feature type="compositionally biased region" description="Low complexity" evidence="5">
    <location>
        <begin position="552"/>
        <end position="573"/>
    </location>
</feature>
<feature type="compositionally biased region" description="Low complexity" evidence="5">
    <location>
        <begin position="580"/>
        <end position="595"/>
    </location>
</feature>
<dbReference type="PANTHER" id="PTHR47968">
    <property type="entry name" value="CENTROMERE PROTEIN E"/>
    <property type="match status" value="1"/>
</dbReference>
<dbReference type="Pfam" id="PF23735">
    <property type="entry name" value="KIF9"/>
    <property type="match status" value="1"/>
</dbReference>
<feature type="region of interest" description="Disordered" evidence="5">
    <location>
        <begin position="348"/>
        <end position="417"/>
    </location>
</feature>
<evidence type="ECO:0000256" key="1">
    <source>
        <dbReference type="ARBA" id="ARBA00022741"/>
    </source>
</evidence>
<feature type="compositionally biased region" description="Basic residues" evidence="5">
    <location>
        <begin position="194"/>
        <end position="205"/>
    </location>
</feature>
<feature type="region of interest" description="Disordered" evidence="5">
    <location>
        <begin position="1316"/>
        <end position="1369"/>
    </location>
</feature>
<feature type="compositionally biased region" description="Polar residues" evidence="5">
    <location>
        <begin position="38"/>
        <end position="47"/>
    </location>
</feature>
<dbReference type="GO" id="GO:0003774">
    <property type="term" value="F:cytoskeletal motor activity"/>
    <property type="evidence" value="ECO:0007669"/>
    <property type="project" value="UniProtKB-UniRule"/>
</dbReference>
<proteinExistence type="inferred from homology"/>
<dbReference type="InterPro" id="IPR036961">
    <property type="entry name" value="Kinesin_motor_dom_sf"/>
</dbReference>
<evidence type="ECO:0000256" key="5">
    <source>
        <dbReference type="SAM" id="MobiDB-lite"/>
    </source>
</evidence>
<feature type="region of interest" description="Disordered" evidence="5">
    <location>
        <begin position="521"/>
        <end position="599"/>
    </location>
</feature>
<keyword evidence="2 3" id="KW-0067">ATP-binding</keyword>
<dbReference type="Gene3D" id="3.40.850.10">
    <property type="entry name" value="Kinesin motor domain"/>
    <property type="match status" value="1"/>
</dbReference>
<sequence>MPPKTEAADGGKGARRMRAGKRIHENTDEGVDDESNSDHGSTPSPKQSRTDKREIDSYVPPWINSKQRHGSKSRGAAALRKSIVTFEGKLRRSRSRTPKSRLASKECDDGSAGERSEERPSSRSKGQEGARSPSTTRKDLDHSSRITAPNAEQMLAKKKEAFNLHRRLSRSSNNASDLEIEDAKQAQQTYNARTQKKGKDRKSNRRLSLSAGNAPEPSSLLTRRESRDDQAQFGRHSSINESTLCRLLADMKKEESDSKEKRHDINERRSRRKNGIERRHSDITGKSLIIDRKEVMRRRNSMTENEVDLLRQSRRLNLPRSTSTASLKESFNSADIDAINAFSTLGNRSESKAGTKDNTPSLKDTSARLGRKSIPEAKAPSKTTVKEIPQLRTISKDSPKEGRTKDKRKSTKPPIETASPVGSITFLQESKGIHVSRVTMCAICVLYIVSLALMGVLGFWLHMIFYANNHERHKINGTLSFGVAEKNELAIVLPSISYAPSSSSSTGEPTIILNQLLADSKRPPPSSVIPTITLQPTSSPPTTISHNPSVQPSYMPSTSFPTFSPSTSAPTLSRMPSLEPSTAPSTSMSPSSSPTGIPKCPDKLLKIADLGEDSLITMRYEIIPLPLSDPYGGLFCVSIEHEGNAGWIGFAVSEASRDPAFGRKEAIIGIPGVMSMVAAAPPGADVAVGQQVGTSVLDGPTLFNPGKYEIPAGGVDGYAGPSIDTMLPPNRQTLGNATVAIIGPDDNPLQKPSTTMTFTKFLREPNEIEIDPFKSTLFVYAVATIDEDGEYNDNPEWLANYITLLESETTVETRKRLRDEVYFQFKNISIVMTVKVKKQCANNSTQLHAKESVDIKNMDSNEEDPADASTSGIQVYLRIRPSRNTSAHIQKDDIDGNKILFRIPKQEDAIVNNSKCSYSFQFNGILDEKAKQKEVFRTIGLPVIKNALAGYNSTIFAYGQTGSGKTFTITGGPERYDDRGILPRTISHLFKAIKGDKADGLSYTCYVSYLEIYNQSGYDLLAENEGHSFEDIPKVTMLEDEFGHFHFKNLSVHSASSEEEALNLLFLGDTNRAIAATEMNQNSTRSHCIFTIILECRRAGADTVVRSKLNIVDLAGSERVSRTSSAGQTLREAKYINSSLFFLEIVIIALHEKKKKDNVHVPYRNSMMTSVLRDSLGGNCKTVMIATISPESQHIDESISTCSFAQRVALVKNEASINEEVEPEMIIQRLRAEVKRLRDEVAFLQGKKNDDCSDDEEENCHLPQHEINELTEAVTRYVQDFDKRSQLDFCGGITLPKIRAACAIFKSMILDTRQTNQNNSIEGGDSSGEEEADDKASVDPKANIRGRLVLQRNETAETTQRRNEHKSNNKIENVCGVPICSDEQVLDQPTHAFSWFKDRYPGLSALEKNKASLKAKYSEAKDSGKKIEEIRSRIRYHKESIEKLRRSHAITMISRSEDKVFDEEKMMAEEKFHSDAINKEKIEYNNTLEYLRKLKGNIEHSQKVVEKATTKMQSDFDVWYREMCSREQSVLSHRNDPVIDTQSRAGGREVSPAKVFISQSPDDASQATNPSIQHQQPPPSVIAETKREEHEFQLPPGIKLTGNKEADDDIIAFFKAKQVLLSRSSLLKKS</sequence>
<dbReference type="SUPFAM" id="SSF52540">
    <property type="entry name" value="P-loop containing nucleoside triphosphate hydrolases"/>
    <property type="match status" value="1"/>
</dbReference>
<feature type="region of interest" description="Disordered" evidence="5">
    <location>
        <begin position="1"/>
        <end position="237"/>
    </location>
</feature>
<feature type="binding site" evidence="3">
    <location>
        <begin position="959"/>
        <end position="966"/>
    </location>
    <ligand>
        <name>ATP</name>
        <dbReference type="ChEBI" id="CHEBI:30616"/>
    </ligand>
</feature>
<comment type="caution">
    <text evidence="8">The sequence shown here is derived from an EMBL/GenBank/DDBJ whole genome shotgun (WGS) entry which is preliminary data.</text>
</comment>
<evidence type="ECO:0000256" key="6">
    <source>
        <dbReference type="SAM" id="Phobius"/>
    </source>
</evidence>
<keyword evidence="4" id="KW-0175">Coiled coil</keyword>
<dbReference type="InterPro" id="IPR001752">
    <property type="entry name" value="Kinesin_motor_dom"/>
</dbReference>
<keyword evidence="3" id="KW-0505">Motor protein</keyword>
<keyword evidence="6" id="KW-0472">Membrane</keyword>
<name>A0ABD3PME3_9STRA</name>
<evidence type="ECO:0000313" key="8">
    <source>
        <dbReference type="EMBL" id="KAL3789219.1"/>
    </source>
</evidence>
<dbReference type="PROSITE" id="PS50067">
    <property type="entry name" value="KINESIN_MOTOR_2"/>
    <property type="match status" value="1"/>
</dbReference>
<feature type="compositionally biased region" description="Basic and acidic residues" evidence="5">
    <location>
        <begin position="1359"/>
        <end position="1369"/>
    </location>
</feature>
<evidence type="ECO:0000313" key="9">
    <source>
        <dbReference type="Proteomes" id="UP001516023"/>
    </source>
</evidence>
<keyword evidence="6" id="KW-0812">Transmembrane</keyword>
<comment type="similarity">
    <text evidence="3">Belongs to the TRAFAC class myosin-kinesin ATPase superfamily. Kinesin family.</text>
</comment>
<dbReference type="InterPro" id="IPR027640">
    <property type="entry name" value="Kinesin-like_fam"/>
</dbReference>
<feature type="compositionally biased region" description="Basic and acidic residues" evidence="5">
    <location>
        <begin position="394"/>
        <end position="404"/>
    </location>
</feature>
<feature type="compositionally biased region" description="Polar residues" evidence="5">
    <location>
        <begin position="528"/>
        <end position="551"/>
    </location>
</feature>
<dbReference type="InterPro" id="IPR019821">
    <property type="entry name" value="Kinesin_motor_CS"/>
</dbReference>
<dbReference type="Proteomes" id="UP001516023">
    <property type="component" value="Unassembled WGS sequence"/>
</dbReference>
<protein>
    <recommendedName>
        <fullName evidence="7">Kinesin motor domain-containing protein</fullName>
    </recommendedName>
</protein>
<evidence type="ECO:0000256" key="2">
    <source>
        <dbReference type="ARBA" id="ARBA00022840"/>
    </source>
</evidence>
<dbReference type="InterPro" id="IPR027417">
    <property type="entry name" value="P-loop_NTPase"/>
</dbReference>
<keyword evidence="9" id="KW-1185">Reference proteome</keyword>
<dbReference type="PRINTS" id="PR00380">
    <property type="entry name" value="KINESINHEAVY"/>
</dbReference>
<feature type="region of interest" description="Disordered" evidence="5">
    <location>
        <begin position="1559"/>
        <end position="1601"/>
    </location>
</feature>
<gene>
    <name evidence="8" type="ORF">HJC23_002804</name>
</gene>
<evidence type="ECO:0000256" key="3">
    <source>
        <dbReference type="PROSITE-ProRule" id="PRU00283"/>
    </source>
</evidence>